<reference evidence="2 3" key="1">
    <citation type="submission" date="2015-10" db="EMBL/GenBank/DDBJ databases">
        <title>Full genome of DAOMC 229536 Phialocephala scopiformis, a fungal endophyte of spruce producing the potent anti-insectan compound rugulosin.</title>
        <authorList>
            <consortium name="DOE Joint Genome Institute"/>
            <person name="Walker A.K."/>
            <person name="Frasz S.L."/>
            <person name="Seifert K.A."/>
            <person name="Miller J.D."/>
            <person name="Mondo S.J."/>
            <person name="Labutti K."/>
            <person name="Lipzen A."/>
            <person name="Dockter R."/>
            <person name="Kennedy M."/>
            <person name="Grigoriev I.V."/>
            <person name="Spatafora J.W."/>
        </authorList>
    </citation>
    <scope>NUCLEOTIDE SEQUENCE [LARGE SCALE GENOMIC DNA]</scope>
    <source>
        <strain evidence="2 3">CBS 120377</strain>
    </source>
</reference>
<protein>
    <recommendedName>
        <fullName evidence="4">SNF7 family protein</fullName>
    </recommendedName>
</protein>
<dbReference type="PANTHER" id="PTHR22761">
    <property type="entry name" value="CHARGED MULTIVESICULAR BODY PROTEIN"/>
    <property type="match status" value="1"/>
</dbReference>
<dbReference type="FunCoup" id="A0A132B470">
    <property type="interactions" value="69"/>
</dbReference>
<keyword evidence="3" id="KW-1185">Reference proteome</keyword>
<dbReference type="GeneID" id="28833060"/>
<dbReference type="GO" id="GO:0009898">
    <property type="term" value="C:cytoplasmic side of plasma membrane"/>
    <property type="evidence" value="ECO:0007669"/>
    <property type="project" value="TreeGrafter"/>
</dbReference>
<dbReference type="PANTHER" id="PTHR22761:SF18">
    <property type="entry name" value="SORTING PROTEIN SNF7 FAMILY PROTEIN, PUTATIVE (AFU_ORTHOLOGUE AFUA_2G16692)-RELATED"/>
    <property type="match status" value="1"/>
</dbReference>
<dbReference type="InterPro" id="IPR005024">
    <property type="entry name" value="Snf7_fam"/>
</dbReference>
<evidence type="ECO:0008006" key="4">
    <source>
        <dbReference type="Google" id="ProtNLM"/>
    </source>
</evidence>
<organism evidence="2 3">
    <name type="scientific">Mollisia scopiformis</name>
    <name type="common">Conifer needle endophyte fungus</name>
    <name type="synonym">Phialocephala scopiformis</name>
    <dbReference type="NCBI Taxonomy" id="149040"/>
    <lineage>
        <taxon>Eukaryota</taxon>
        <taxon>Fungi</taxon>
        <taxon>Dikarya</taxon>
        <taxon>Ascomycota</taxon>
        <taxon>Pezizomycotina</taxon>
        <taxon>Leotiomycetes</taxon>
        <taxon>Helotiales</taxon>
        <taxon>Mollisiaceae</taxon>
        <taxon>Mollisia</taxon>
    </lineage>
</organism>
<evidence type="ECO:0000313" key="2">
    <source>
        <dbReference type="EMBL" id="KUJ07033.1"/>
    </source>
</evidence>
<dbReference type="STRING" id="149040.A0A132B470"/>
<dbReference type="Pfam" id="PF03357">
    <property type="entry name" value="Snf7"/>
    <property type="match status" value="1"/>
</dbReference>
<feature type="region of interest" description="Disordered" evidence="1">
    <location>
        <begin position="398"/>
        <end position="471"/>
    </location>
</feature>
<dbReference type="InParanoid" id="A0A132B470"/>
<feature type="compositionally biased region" description="Basic and acidic residues" evidence="1">
    <location>
        <begin position="398"/>
        <end position="464"/>
    </location>
</feature>
<proteinExistence type="predicted"/>
<dbReference type="RefSeq" id="XP_018061388.1">
    <property type="nucleotide sequence ID" value="XM_018223334.1"/>
</dbReference>
<dbReference type="GO" id="GO:0032511">
    <property type="term" value="P:late endosome to vacuole transport via multivesicular body sorting pathway"/>
    <property type="evidence" value="ECO:0007669"/>
    <property type="project" value="TreeGrafter"/>
</dbReference>
<name>A0A132B470_MOLSC</name>
<sequence>MSELLTYLQNNEPQFRKARLAALYSDFRYLLTTNPDGYSANLSAWRTGLSSAAKAGVLPNGDHFSITFDEELLRSLETKEWGRPLSLGTVVREAVAGAKTGKGEGRWWMEKEFLEKEDSVYTKGWGINIQVPGPGDVVRWGLRQLGLGGNEDRLVTGKVVVLENLEEAGREAQKRLEGPRGRIERILSKDEFKEKVEDVFGEKKKLSGRDMELLLRFLARDKQILAYDGETVKVKAPNEKVAAPITTEDTTIASLKTLIKDLEIQTTVLSKRIDELLLTAKEAAARKNTVAARAALRSKKLAETTLVKRHATLAQLEEVFAKIEQAADQVELVRVMEGSTRVLTGFNQEVGGVERVDDIVDQLREQMSQVDEVGNVITEIGQAGAVDEGEVDDELEAMEREEREKVEAKERAEREERERQEAAETKKRLDALEEVERSAKKQSEEADVEKRLSTSTESLKRMSLDPENVAA</sequence>
<dbReference type="GO" id="GO:0000815">
    <property type="term" value="C:ESCRT III complex"/>
    <property type="evidence" value="ECO:0007669"/>
    <property type="project" value="TreeGrafter"/>
</dbReference>
<evidence type="ECO:0000256" key="1">
    <source>
        <dbReference type="SAM" id="MobiDB-lite"/>
    </source>
</evidence>
<dbReference type="OrthoDB" id="10250120at2759"/>
<accession>A0A132B470</accession>
<dbReference type="KEGG" id="psco:LY89DRAFT_790118"/>
<evidence type="ECO:0000313" key="3">
    <source>
        <dbReference type="Proteomes" id="UP000070700"/>
    </source>
</evidence>
<dbReference type="EMBL" id="KQ947442">
    <property type="protein sequence ID" value="KUJ07033.1"/>
    <property type="molecule type" value="Genomic_DNA"/>
</dbReference>
<dbReference type="Proteomes" id="UP000070700">
    <property type="component" value="Unassembled WGS sequence"/>
</dbReference>
<gene>
    <name evidence="2" type="ORF">LY89DRAFT_790118</name>
</gene>
<dbReference type="GO" id="GO:0006900">
    <property type="term" value="P:vesicle budding from membrane"/>
    <property type="evidence" value="ECO:0007669"/>
    <property type="project" value="TreeGrafter"/>
</dbReference>
<dbReference type="AlphaFoldDB" id="A0A132B470"/>
<dbReference type="Gene3D" id="6.10.140.1230">
    <property type="match status" value="1"/>
</dbReference>
<dbReference type="GO" id="GO:0005771">
    <property type="term" value="C:multivesicular body"/>
    <property type="evidence" value="ECO:0007669"/>
    <property type="project" value="TreeGrafter"/>
</dbReference>